<evidence type="ECO:0000313" key="3">
    <source>
        <dbReference type="Proteomes" id="UP000472710"/>
    </source>
</evidence>
<evidence type="ECO:0000256" key="1">
    <source>
        <dbReference type="SAM" id="MobiDB-lite"/>
    </source>
</evidence>
<comment type="caution">
    <text evidence="2">The sequence shown here is derived from an EMBL/GenBank/DDBJ whole genome shotgun (WGS) entry which is preliminary data.</text>
</comment>
<gene>
    <name evidence="2" type="ORF">Sdia_02460</name>
</gene>
<name>A0ABQ1CH71_STRDI</name>
<feature type="compositionally biased region" description="Basic and acidic residues" evidence="1">
    <location>
        <begin position="61"/>
        <end position="70"/>
    </location>
</feature>
<accession>A0ABQ1CH71</accession>
<proteinExistence type="predicted"/>
<dbReference type="Proteomes" id="UP000472710">
    <property type="component" value="Unassembled WGS sequence"/>
</dbReference>
<sequence>MSHGESMVNRRLMPAAALAASAVLLLTACGGEDKSGEDDRIAGAGGGAETSAAADANSSPEAERPTVKLPKDMRNVFEGGGSGDPVEEAVLRDGEGRVNSLDEAIHTRSLERPAFGFYNTGEAARGAAVWVQGFYDDGITWTGTVRYYDRKVTVEGKKKDKAVLSYCSDESKAYNKDLKTGKTSGEVENPVDSLVFYTTKLAKNDKGVWQTTDVYSKRGASQCQ</sequence>
<keyword evidence="2" id="KW-0449">Lipoprotein</keyword>
<organism evidence="2 3">
    <name type="scientific">Streptomyces diastaticus subsp. diastaticus</name>
    <dbReference type="NCBI Taxonomy" id="68040"/>
    <lineage>
        <taxon>Bacteria</taxon>
        <taxon>Bacillati</taxon>
        <taxon>Actinomycetota</taxon>
        <taxon>Actinomycetes</taxon>
        <taxon>Kitasatosporales</taxon>
        <taxon>Streptomycetaceae</taxon>
        <taxon>Streptomyces</taxon>
        <taxon>Streptomyces diastaticus group</taxon>
    </lineage>
</organism>
<keyword evidence="3" id="KW-1185">Reference proteome</keyword>
<reference evidence="2 3" key="1">
    <citation type="submission" date="2020-02" db="EMBL/GenBank/DDBJ databases">
        <title>Whole genome shotgun sequence of Streptomyces diastaticus subsp. diastaticus NBRC 13412.</title>
        <authorList>
            <person name="Ichikawa N."/>
            <person name="Komaki H."/>
            <person name="Tamura T."/>
        </authorList>
    </citation>
    <scope>NUCLEOTIDE SEQUENCE [LARGE SCALE GENOMIC DNA]</scope>
    <source>
        <strain evidence="2 3">NBRC 13412</strain>
    </source>
</reference>
<feature type="region of interest" description="Disordered" evidence="1">
    <location>
        <begin position="34"/>
        <end position="70"/>
    </location>
</feature>
<protein>
    <submittedName>
        <fullName evidence="2">Lipoprotein</fullName>
    </submittedName>
</protein>
<evidence type="ECO:0000313" key="2">
    <source>
        <dbReference type="EMBL" id="GFH69478.1"/>
    </source>
</evidence>
<dbReference type="EMBL" id="BLLN01000001">
    <property type="protein sequence ID" value="GFH69478.1"/>
    <property type="molecule type" value="Genomic_DNA"/>
</dbReference>